<dbReference type="OrthoDB" id="8883291at2"/>
<dbReference type="Gene3D" id="3.40.50.1110">
    <property type="entry name" value="SGNH hydrolase"/>
    <property type="match status" value="1"/>
</dbReference>
<feature type="chain" id="PRO_5011559571" evidence="1">
    <location>
        <begin position="21"/>
        <end position="289"/>
    </location>
</feature>
<dbReference type="Proteomes" id="UP000198761">
    <property type="component" value="Unassembled WGS sequence"/>
</dbReference>
<sequence>MRHFALILLIALSLTTAAQAQTHAPMQVYHLGHSLVGRDMPAMLAQLMGPGYRYNLQLGWGASLDQHWRGDVPGFAEENGTPAFRPAGEALDSGAYDAVILTEMVELRDAIRHHDSPRALADWARRARAARPDVRIYLYETWHPLDDPEGWETRIARDLSSLWEGALLQAAQTRYGAGAMQVIPAGQVMAAVVARIEAGDLPGLTARADLFRINPDGTPDQIHPGDLGNYLLALVHYAALTGRSPEGLPHVLLRADGSPATPPDPRAARVMQEVVWQVVSGYASPDMGG</sequence>
<reference evidence="2 3" key="1">
    <citation type="submission" date="2016-10" db="EMBL/GenBank/DDBJ databases">
        <authorList>
            <person name="de Groot N.N."/>
        </authorList>
    </citation>
    <scope>NUCLEOTIDE SEQUENCE [LARGE SCALE GENOMIC DNA]</scope>
    <source>
        <strain evidence="2 3">DSM 3857</strain>
    </source>
</reference>
<keyword evidence="1" id="KW-0732">Signal</keyword>
<evidence type="ECO:0000313" key="3">
    <source>
        <dbReference type="Proteomes" id="UP000198761"/>
    </source>
</evidence>
<evidence type="ECO:0000256" key="1">
    <source>
        <dbReference type="SAM" id="SignalP"/>
    </source>
</evidence>
<dbReference type="GO" id="GO:0016788">
    <property type="term" value="F:hydrolase activity, acting on ester bonds"/>
    <property type="evidence" value="ECO:0007669"/>
    <property type="project" value="UniProtKB-ARBA"/>
</dbReference>
<accession>A0A1H8A0V3</accession>
<proteinExistence type="predicted"/>
<organism evidence="2 3">
    <name type="scientific">Gemmobacter aquatilis</name>
    <dbReference type="NCBI Taxonomy" id="933059"/>
    <lineage>
        <taxon>Bacteria</taxon>
        <taxon>Pseudomonadati</taxon>
        <taxon>Pseudomonadota</taxon>
        <taxon>Alphaproteobacteria</taxon>
        <taxon>Rhodobacterales</taxon>
        <taxon>Paracoccaceae</taxon>
        <taxon>Gemmobacter</taxon>
    </lineage>
</organism>
<dbReference type="InterPro" id="IPR036514">
    <property type="entry name" value="SGNH_hydro_sf"/>
</dbReference>
<dbReference type="AlphaFoldDB" id="A0A1H8A0V3"/>
<dbReference type="EMBL" id="FOCE01000001">
    <property type="protein sequence ID" value="SEM63177.1"/>
    <property type="molecule type" value="Genomic_DNA"/>
</dbReference>
<dbReference type="STRING" id="933059.SAMN04488103_101685"/>
<dbReference type="RefSeq" id="WP_091296704.1">
    <property type="nucleotide sequence ID" value="NZ_FOCE01000001.1"/>
</dbReference>
<keyword evidence="3" id="KW-1185">Reference proteome</keyword>
<gene>
    <name evidence="2" type="ORF">SAMN04488103_101685</name>
</gene>
<name>A0A1H8A0V3_9RHOB</name>
<evidence type="ECO:0000313" key="2">
    <source>
        <dbReference type="EMBL" id="SEM63177.1"/>
    </source>
</evidence>
<protein>
    <submittedName>
        <fullName evidence="2">Uncharacterized protein</fullName>
    </submittedName>
</protein>
<feature type="signal peptide" evidence="1">
    <location>
        <begin position="1"/>
        <end position="20"/>
    </location>
</feature>